<gene>
    <name evidence="3" type="primary">LOC112681591</name>
</gene>
<feature type="domain" description="HAT C-terminal dimerisation" evidence="1">
    <location>
        <begin position="72"/>
        <end position="123"/>
    </location>
</feature>
<reference evidence="3" key="1">
    <citation type="submission" date="2025-08" db="UniProtKB">
        <authorList>
            <consortium name="RefSeq"/>
        </authorList>
    </citation>
    <scope>IDENTIFICATION</scope>
    <source>
        <tissue evidence="3">Whole body</tissue>
    </source>
</reference>
<accession>A0A8B8FB37</accession>
<evidence type="ECO:0000259" key="1">
    <source>
        <dbReference type="Pfam" id="PF05699"/>
    </source>
</evidence>
<dbReference type="GeneID" id="112681591"/>
<keyword evidence="2" id="KW-1185">Reference proteome</keyword>
<dbReference type="InterPro" id="IPR008906">
    <property type="entry name" value="HATC_C_dom"/>
</dbReference>
<evidence type="ECO:0000313" key="2">
    <source>
        <dbReference type="Proteomes" id="UP000694846"/>
    </source>
</evidence>
<dbReference type="OrthoDB" id="6587994at2759"/>
<protein>
    <submittedName>
        <fullName evidence="3">Uncharacterized protein LOC112681591</fullName>
    </submittedName>
</protein>
<dbReference type="SUPFAM" id="SSF53098">
    <property type="entry name" value="Ribonuclease H-like"/>
    <property type="match status" value="1"/>
</dbReference>
<proteinExistence type="predicted"/>
<dbReference type="AlphaFoldDB" id="A0A8B8FB37"/>
<dbReference type="InterPro" id="IPR012337">
    <property type="entry name" value="RNaseH-like_sf"/>
</dbReference>
<dbReference type="GO" id="GO:0046983">
    <property type="term" value="F:protein dimerization activity"/>
    <property type="evidence" value="ECO:0007669"/>
    <property type="project" value="InterPro"/>
</dbReference>
<evidence type="ECO:0000313" key="3">
    <source>
        <dbReference type="RefSeq" id="XP_025407622.1"/>
    </source>
</evidence>
<dbReference type="Pfam" id="PF05699">
    <property type="entry name" value="Dimer_Tnp_hAT"/>
    <property type="match status" value="1"/>
</dbReference>
<name>A0A8B8FB37_9HEMI</name>
<organism evidence="2 3">
    <name type="scientific">Sipha flava</name>
    <name type="common">yellow sugarcane aphid</name>
    <dbReference type="NCBI Taxonomy" id="143950"/>
    <lineage>
        <taxon>Eukaryota</taxon>
        <taxon>Metazoa</taxon>
        <taxon>Ecdysozoa</taxon>
        <taxon>Arthropoda</taxon>
        <taxon>Hexapoda</taxon>
        <taxon>Insecta</taxon>
        <taxon>Pterygota</taxon>
        <taxon>Neoptera</taxon>
        <taxon>Paraneoptera</taxon>
        <taxon>Hemiptera</taxon>
        <taxon>Sternorrhyncha</taxon>
        <taxon>Aphidomorpha</taxon>
        <taxon>Aphidoidea</taxon>
        <taxon>Aphididae</taxon>
        <taxon>Sipha</taxon>
    </lineage>
</organism>
<sequence>MNSLTNSDFNSIENDSAGSDEEFYGILTQSKYSCDCSAADSVQLNVDNTNTATVQALSYLDSKNKDLNMLNTFAVVKKVFFKYNTTLPSSAPVERLFSSGSQILTPRRNRLQDKTFEMLLCYKFLVIFAQHWLFQRESQVLVECCFNRGMKFECGSREKEGKMRLDEDLARWSATSLPCIPV</sequence>
<dbReference type="Proteomes" id="UP000694846">
    <property type="component" value="Unplaced"/>
</dbReference>
<dbReference type="RefSeq" id="XP_025407622.1">
    <property type="nucleotide sequence ID" value="XM_025551837.1"/>
</dbReference>